<dbReference type="InterPro" id="IPR036412">
    <property type="entry name" value="HAD-like_sf"/>
</dbReference>
<evidence type="ECO:0000313" key="4">
    <source>
        <dbReference type="Proteomes" id="UP000267096"/>
    </source>
</evidence>
<dbReference type="GO" id="GO:0000166">
    <property type="term" value="F:nucleotide binding"/>
    <property type="evidence" value="ECO:0007669"/>
    <property type="project" value="InterPro"/>
</dbReference>
<evidence type="ECO:0000313" key="5">
    <source>
        <dbReference type="WBParaSite" id="ASIM_0002064101-mRNA-1"/>
    </source>
</evidence>
<dbReference type="InterPro" id="IPR023214">
    <property type="entry name" value="HAD_sf"/>
</dbReference>
<dbReference type="SUPFAM" id="SSF81660">
    <property type="entry name" value="Metal cation-transporting ATPase, ATP-binding domain N"/>
    <property type="match status" value="1"/>
</dbReference>
<dbReference type="Gene3D" id="3.40.1110.10">
    <property type="entry name" value="Calcium-transporting ATPase, cytoplasmic domain N"/>
    <property type="match status" value="1"/>
</dbReference>
<evidence type="ECO:0000256" key="1">
    <source>
        <dbReference type="ARBA" id="ARBA00004651"/>
    </source>
</evidence>
<dbReference type="PANTHER" id="PTHR43294:SF21">
    <property type="entry name" value="CATION TRANSPORTING ATPASE"/>
    <property type="match status" value="1"/>
</dbReference>
<reference evidence="3 4" key="2">
    <citation type="submission" date="2018-11" db="EMBL/GenBank/DDBJ databases">
        <authorList>
            <consortium name="Pathogen Informatics"/>
        </authorList>
    </citation>
    <scope>NUCLEOTIDE SEQUENCE [LARGE SCALE GENOMIC DNA]</scope>
</reference>
<dbReference type="OrthoDB" id="3352408at2759"/>
<dbReference type="GO" id="GO:0036376">
    <property type="term" value="P:sodium ion export across plasma membrane"/>
    <property type="evidence" value="ECO:0007669"/>
    <property type="project" value="TreeGrafter"/>
</dbReference>
<dbReference type="InterPro" id="IPR023299">
    <property type="entry name" value="ATPase_P-typ_cyto_dom_N"/>
</dbReference>
<dbReference type="GO" id="GO:0030007">
    <property type="term" value="P:intracellular potassium ion homeostasis"/>
    <property type="evidence" value="ECO:0007669"/>
    <property type="project" value="TreeGrafter"/>
</dbReference>
<dbReference type="Gene3D" id="3.40.50.1000">
    <property type="entry name" value="HAD superfamily/HAD-like"/>
    <property type="match status" value="1"/>
</dbReference>
<reference evidence="5" key="1">
    <citation type="submission" date="2017-02" db="UniProtKB">
        <authorList>
            <consortium name="WormBaseParasite"/>
        </authorList>
    </citation>
    <scope>IDENTIFICATION</scope>
</reference>
<name>A0A0M3KI25_ANISI</name>
<keyword evidence="2" id="KW-1003">Cell membrane</keyword>
<sequence length="274" mass="29629">MCLCNKAQIEVIGSGSVSKWKQGTAENDVINDISKWLTPSRPSSMLQPDLEQQTVQRTLQLNSIRATFRHKNIAGNPTEVALLKYVEEEAYMKLGSEGRTCLAFATAEFDGYADECFTALTPNTLLDYELCFLGMAALYDPPRETAQQSIQALRDAGVKCFMISGDHPSTATTLAKHIGLLKDDSNTKATGNGNCVLSSTTITPITTSSNSNTGAACSAPASTAAELQNVSVIHGEMLKTLTPDQWDEILAQRAVVFARTTPAQKLIIVEVSYN</sequence>
<proteinExistence type="predicted"/>
<dbReference type="AlphaFoldDB" id="A0A0M3KI25"/>
<keyword evidence="4" id="KW-1185">Reference proteome</keyword>
<dbReference type="SUPFAM" id="SSF56784">
    <property type="entry name" value="HAD-like"/>
    <property type="match status" value="1"/>
</dbReference>
<dbReference type="GO" id="GO:0006883">
    <property type="term" value="P:intracellular sodium ion homeostasis"/>
    <property type="evidence" value="ECO:0007669"/>
    <property type="project" value="TreeGrafter"/>
</dbReference>
<dbReference type="WBParaSite" id="ASIM_0002064101-mRNA-1">
    <property type="protein sequence ID" value="ASIM_0002064101-mRNA-1"/>
    <property type="gene ID" value="ASIM_0002064101"/>
</dbReference>
<dbReference type="GO" id="GO:1902600">
    <property type="term" value="P:proton transmembrane transport"/>
    <property type="evidence" value="ECO:0007669"/>
    <property type="project" value="TreeGrafter"/>
</dbReference>
<dbReference type="Proteomes" id="UP000267096">
    <property type="component" value="Unassembled WGS sequence"/>
</dbReference>
<evidence type="ECO:0000313" key="3">
    <source>
        <dbReference type="EMBL" id="VDK73754.1"/>
    </source>
</evidence>
<dbReference type="PANTHER" id="PTHR43294">
    <property type="entry name" value="SODIUM/POTASSIUM-TRANSPORTING ATPASE SUBUNIT ALPHA"/>
    <property type="match status" value="1"/>
</dbReference>
<comment type="subcellular location">
    <subcellularLocation>
        <location evidence="1">Cell membrane</location>
        <topology evidence="1">Multi-pass membrane protein</topology>
    </subcellularLocation>
</comment>
<dbReference type="GO" id="GO:0005886">
    <property type="term" value="C:plasma membrane"/>
    <property type="evidence" value="ECO:0007669"/>
    <property type="project" value="UniProtKB-SubCell"/>
</dbReference>
<dbReference type="GO" id="GO:1990573">
    <property type="term" value="P:potassium ion import across plasma membrane"/>
    <property type="evidence" value="ECO:0007669"/>
    <property type="project" value="TreeGrafter"/>
</dbReference>
<dbReference type="InterPro" id="IPR050510">
    <property type="entry name" value="Cation_transp_ATPase_P-type"/>
</dbReference>
<dbReference type="EMBL" id="UYRR01038509">
    <property type="protein sequence ID" value="VDK73754.1"/>
    <property type="molecule type" value="Genomic_DNA"/>
</dbReference>
<organism evidence="5">
    <name type="scientific">Anisakis simplex</name>
    <name type="common">Herring worm</name>
    <dbReference type="NCBI Taxonomy" id="6269"/>
    <lineage>
        <taxon>Eukaryota</taxon>
        <taxon>Metazoa</taxon>
        <taxon>Ecdysozoa</taxon>
        <taxon>Nematoda</taxon>
        <taxon>Chromadorea</taxon>
        <taxon>Rhabditida</taxon>
        <taxon>Spirurina</taxon>
        <taxon>Ascaridomorpha</taxon>
        <taxon>Ascaridoidea</taxon>
        <taxon>Anisakidae</taxon>
        <taxon>Anisakis</taxon>
        <taxon>Anisakis simplex complex</taxon>
    </lineage>
</organism>
<protein>
    <submittedName>
        <fullName evidence="5">Cation_ATPase_C domain-containing protein</fullName>
    </submittedName>
</protein>
<dbReference type="GO" id="GO:0005391">
    <property type="term" value="F:P-type sodium:potassium-exchanging transporter activity"/>
    <property type="evidence" value="ECO:0007669"/>
    <property type="project" value="TreeGrafter"/>
</dbReference>
<gene>
    <name evidence="3" type="ORF">ASIM_LOCUS20023</name>
</gene>
<evidence type="ECO:0000256" key="2">
    <source>
        <dbReference type="ARBA" id="ARBA00022475"/>
    </source>
</evidence>
<keyword evidence="2" id="KW-0472">Membrane</keyword>
<accession>A0A0M3KI25</accession>
<dbReference type="Pfam" id="PF00702">
    <property type="entry name" value="Hydrolase"/>
    <property type="match status" value="1"/>
</dbReference>